<evidence type="ECO:0000313" key="4">
    <source>
        <dbReference type="Proteomes" id="UP000321046"/>
    </source>
</evidence>
<proteinExistence type="predicted"/>
<dbReference type="Proteomes" id="UP000321046">
    <property type="component" value="Unassembled WGS sequence"/>
</dbReference>
<dbReference type="RefSeq" id="WP_146976930.1">
    <property type="nucleotide sequence ID" value="NZ_VOSL01000141.1"/>
</dbReference>
<feature type="region of interest" description="Disordered" evidence="1">
    <location>
        <begin position="172"/>
        <end position="204"/>
    </location>
</feature>
<comment type="caution">
    <text evidence="3">The sequence shown here is derived from an EMBL/GenBank/DDBJ whole genome shotgun (WGS) entry which is preliminary data.</text>
</comment>
<feature type="compositionally biased region" description="Acidic residues" evidence="1">
    <location>
        <begin position="172"/>
        <end position="192"/>
    </location>
</feature>
<name>A0A5C6X6Q6_9DELT</name>
<keyword evidence="2" id="KW-0472">Membrane</keyword>
<accession>A0A5C6X6Q6</accession>
<evidence type="ECO:0000313" key="3">
    <source>
        <dbReference type="EMBL" id="TXD32025.1"/>
    </source>
</evidence>
<protein>
    <submittedName>
        <fullName evidence="3">Uncharacterized protein</fullName>
    </submittedName>
</protein>
<gene>
    <name evidence="3" type="ORF">FRC96_19170</name>
</gene>
<reference evidence="3 4" key="1">
    <citation type="submission" date="2019-08" db="EMBL/GenBank/DDBJ databases">
        <title>Bradymonadales sp. TMQ2.</title>
        <authorList>
            <person name="Liang Q."/>
        </authorList>
    </citation>
    <scope>NUCLEOTIDE SEQUENCE [LARGE SCALE GENOMIC DNA]</scope>
    <source>
        <strain evidence="3 4">TMQ2</strain>
    </source>
</reference>
<keyword evidence="2" id="KW-0812">Transmembrane</keyword>
<sequence>MSRIRLLSGPAVQQTLNDEPGARLFRYQLNIPVMGLALGLGLISLLAAVILYFVAGLGGFYTAAFIVLIALGLSLCSMVSYGSNYARKHFVATSERCLLVGNNDNAWRVEWPLITRETLDFEGMTLSPTRARLDLRTAGQHIQIPIFTPFAFLTDLEDLMAELLQHLDIEVPDDAEAQDDAGAPDDAEVPEDAETRVAAEPKKS</sequence>
<keyword evidence="2" id="KW-1133">Transmembrane helix</keyword>
<feature type="transmembrane region" description="Helical" evidence="2">
    <location>
        <begin position="33"/>
        <end position="54"/>
    </location>
</feature>
<feature type="transmembrane region" description="Helical" evidence="2">
    <location>
        <begin position="60"/>
        <end position="81"/>
    </location>
</feature>
<dbReference type="EMBL" id="VOSL01000141">
    <property type="protein sequence ID" value="TXD32025.1"/>
    <property type="molecule type" value="Genomic_DNA"/>
</dbReference>
<evidence type="ECO:0000256" key="2">
    <source>
        <dbReference type="SAM" id="Phobius"/>
    </source>
</evidence>
<feature type="compositionally biased region" description="Basic and acidic residues" evidence="1">
    <location>
        <begin position="193"/>
        <end position="204"/>
    </location>
</feature>
<dbReference type="AlphaFoldDB" id="A0A5C6X6Q6"/>
<organism evidence="3 4">
    <name type="scientific">Lujinxingia vulgaris</name>
    <dbReference type="NCBI Taxonomy" id="2600176"/>
    <lineage>
        <taxon>Bacteria</taxon>
        <taxon>Deltaproteobacteria</taxon>
        <taxon>Bradymonadales</taxon>
        <taxon>Lujinxingiaceae</taxon>
        <taxon>Lujinxingia</taxon>
    </lineage>
</organism>
<evidence type="ECO:0000256" key="1">
    <source>
        <dbReference type="SAM" id="MobiDB-lite"/>
    </source>
</evidence>
<dbReference type="OrthoDB" id="5512115at2"/>